<feature type="region of interest" description="Disordered" evidence="1">
    <location>
        <begin position="77"/>
        <end position="106"/>
    </location>
</feature>
<reference evidence="3 4" key="1">
    <citation type="journal article" date="2016" name="DNA Res.">
        <title>The draft genome of MD-2 pineapple using hybrid error correction of long reads.</title>
        <authorList>
            <person name="Redwan R.M."/>
            <person name="Saidin A."/>
            <person name="Kumar S.V."/>
        </authorList>
    </citation>
    <scope>NUCLEOTIDE SEQUENCE [LARGE SCALE GENOMIC DNA]</scope>
    <source>
        <strain evidence="4">cv. MD2</strain>
        <tissue evidence="3">Leaf</tissue>
    </source>
</reference>
<evidence type="ECO:0000256" key="1">
    <source>
        <dbReference type="SAM" id="MobiDB-lite"/>
    </source>
</evidence>
<sequence>MDSENWKEADLVIDIEGDKNIMLNKEEVISDRLEKYDETLNWEMNFSTSPNTRHDNRETLDHRLLRGDKLGLLEKAVGFEKPRKKSSEKPPRPPRPPKSHSLGAADQKLIQEISELSLSKRARLERMKARKKIKIAKASSSSSSTNCGALVVTVLFLLIIIWKGNKISPTR</sequence>
<proteinExistence type="predicted"/>
<accession>A0A199UWU2</accession>
<keyword evidence="2" id="KW-0472">Membrane</keyword>
<keyword evidence="2" id="KW-1133">Transmembrane helix</keyword>
<feature type="compositionally biased region" description="Basic and acidic residues" evidence="1">
    <location>
        <begin position="77"/>
        <end position="91"/>
    </location>
</feature>
<evidence type="ECO:0000313" key="3">
    <source>
        <dbReference type="EMBL" id="OAY69086.1"/>
    </source>
</evidence>
<protein>
    <submittedName>
        <fullName evidence="3">Uncharacterized protein</fullName>
    </submittedName>
</protein>
<evidence type="ECO:0000256" key="2">
    <source>
        <dbReference type="SAM" id="Phobius"/>
    </source>
</evidence>
<keyword evidence="2" id="KW-0812">Transmembrane</keyword>
<gene>
    <name evidence="3" type="ORF">ACMD2_02442</name>
</gene>
<dbReference type="PANTHER" id="PTHR34188">
    <property type="entry name" value="OS01G0299500 PROTEIN"/>
    <property type="match status" value="1"/>
</dbReference>
<comment type="caution">
    <text evidence="3">The sequence shown here is derived from an EMBL/GenBank/DDBJ whole genome shotgun (WGS) entry which is preliminary data.</text>
</comment>
<name>A0A199UWU2_ANACO</name>
<evidence type="ECO:0000313" key="4">
    <source>
        <dbReference type="Proteomes" id="UP000092600"/>
    </source>
</evidence>
<dbReference type="EMBL" id="LSRQ01004555">
    <property type="protein sequence ID" value="OAY69086.1"/>
    <property type="molecule type" value="Genomic_DNA"/>
</dbReference>
<organism evidence="3 4">
    <name type="scientific">Ananas comosus</name>
    <name type="common">Pineapple</name>
    <name type="synonym">Ananas ananas</name>
    <dbReference type="NCBI Taxonomy" id="4615"/>
    <lineage>
        <taxon>Eukaryota</taxon>
        <taxon>Viridiplantae</taxon>
        <taxon>Streptophyta</taxon>
        <taxon>Embryophyta</taxon>
        <taxon>Tracheophyta</taxon>
        <taxon>Spermatophyta</taxon>
        <taxon>Magnoliopsida</taxon>
        <taxon>Liliopsida</taxon>
        <taxon>Poales</taxon>
        <taxon>Bromeliaceae</taxon>
        <taxon>Bromelioideae</taxon>
        <taxon>Ananas</taxon>
    </lineage>
</organism>
<dbReference type="Proteomes" id="UP000092600">
    <property type="component" value="Unassembled WGS sequence"/>
</dbReference>
<feature type="transmembrane region" description="Helical" evidence="2">
    <location>
        <begin position="143"/>
        <end position="162"/>
    </location>
</feature>
<dbReference type="AlphaFoldDB" id="A0A199UWU2"/>
<dbReference type="PANTHER" id="PTHR34188:SF5">
    <property type="entry name" value="OS05G0131900 PROTEIN"/>
    <property type="match status" value="1"/>
</dbReference>
<dbReference type="STRING" id="4615.A0A199UWU2"/>